<dbReference type="Proteomes" id="UP001235939">
    <property type="component" value="Chromosome 13"/>
</dbReference>
<sequence>MVSPTTGKTPPLVDCESSFPQSGQVDVMTGVNQLKTKMNDPPSYSEIPGVVPSHQGSQPGPPPSYDDVTNPNAPPPSYHSLFGQVREARRSSSGVLEFVFKVILILIGTCSLYLHECPVQPYVPIYLVVGGVFSIVKQVLQCVHGCIKDKETPNENKDPSCIKLLNLFLFAWFIAGCVWVYGCYEPVYDNPEDPHFCNKTVYLFSFWLLNSFFIFFGISLSIMCCIIICAIVLSED</sequence>
<feature type="transmembrane region" description="Helical" evidence="2">
    <location>
        <begin position="95"/>
        <end position="115"/>
    </location>
</feature>
<evidence type="ECO:0000313" key="4">
    <source>
        <dbReference type="Proteomes" id="UP001235939"/>
    </source>
</evidence>
<reference evidence="3 4" key="1">
    <citation type="submission" date="2022-01" db="EMBL/GenBank/DDBJ databases">
        <title>A chromosomal length assembly of Cordylochernes scorpioides.</title>
        <authorList>
            <person name="Zeh D."/>
            <person name="Zeh J."/>
        </authorList>
    </citation>
    <scope>NUCLEOTIDE SEQUENCE [LARGE SCALE GENOMIC DNA]</scope>
    <source>
        <strain evidence="3">IN4F17</strain>
        <tissue evidence="3">Whole Body</tissue>
    </source>
</reference>
<keyword evidence="2" id="KW-1133">Transmembrane helix</keyword>
<dbReference type="EMBL" id="CP092875">
    <property type="protein sequence ID" value="UYV75655.1"/>
    <property type="molecule type" value="Genomic_DNA"/>
</dbReference>
<feature type="region of interest" description="Disordered" evidence="1">
    <location>
        <begin position="1"/>
        <end position="21"/>
    </location>
</feature>
<feature type="transmembrane region" description="Helical" evidence="2">
    <location>
        <begin position="161"/>
        <end position="181"/>
    </location>
</feature>
<feature type="transmembrane region" description="Helical" evidence="2">
    <location>
        <begin position="121"/>
        <end position="140"/>
    </location>
</feature>
<organism evidence="3 4">
    <name type="scientific">Cordylochernes scorpioides</name>
    <dbReference type="NCBI Taxonomy" id="51811"/>
    <lineage>
        <taxon>Eukaryota</taxon>
        <taxon>Metazoa</taxon>
        <taxon>Ecdysozoa</taxon>
        <taxon>Arthropoda</taxon>
        <taxon>Chelicerata</taxon>
        <taxon>Arachnida</taxon>
        <taxon>Pseudoscorpiones</taxon>
        <taxon>Cheliferoidea</taxon>
        <taxon>Chernetidae</taxon>
        <taxon>Cordylochernes</taxon>
    </lineage>
</organism>
<keyword evidence="4" id="KW-1185">Reference proteome</keyword>
<accession>A0ABY6L3D3</accession>
<evidence type="ECO:0000256" key="2">
    <source>
        <dbReference type="SAM" id="Phobius"/>
    </source>
</evidence>
<dbReference type="PANTHER" id="PTHR33444:SF2">
    <property type="entry name" value="MARVEL DOMAIN-CONTAINING PROTEIN"/>
    <property type="match status" value="1"/>
</dbReference>
<keyword evidence="2" id="KW-0472">Membrane</keyword>
<proteinExistence type="predicted"/>
<protein>
    <submittedName>
        <fullName evidence="3">Uncharacterized protein</fullName>
    </submittedName>
</protein>
<feature type="region of interest" description="Disordered" evidence="1">
    <location>
        <begin position="35"/>
        <end position="73"/>
    </location>
</feature>
<feature type="transmembrane region" description="Helical" evidence="2">
    <location>
        <begin position="201"/>
        <end position="233"/>
    </location>
</feature>
<dbReference type="InterPro" id="IPR040350">
    <property type="entry name" value="TMEM272"/>
</dbReference>
<evidence type="ECO:0000313" key="3">
    <source>
        <dbReference type="EMBL" id="UYV75655.1"/>
    </source>
</evidence>
<dbReference type="PANTHER" id="PTHR33444">
    <property type="entry name" value="SI:DKEY-19B23.12-RELATED"/>
    <property type="match status" value="1"/>
</dbReference>
<keyword evidence="2" id="KW-0812">Transmembrane</keyword>
<gene>
    <name evidence="3" type="ORF">LAZ67_13000874</name>
</gene>
<name>A0ABY6L3D3_9ARAC</name>
<evidence type="ECO:0000256" key="1">
    <source>
        <dbReference type="SAM" id="MobiDB-lite"/>
    </source>
</evidence>